<sequence length="977" mass="112566">MTDYRCSHWKVKLGFDGAFVVNCQGKSGGLILFWKLPLSVSVKSFSSGHIDSIVTEGEKIWRFTGFYGNPDTSLRKYSWDLLRRLFNIPELKDMPWLVGGDLNEICFSGEKQGGRLRANSQMEAMREALEDCELRSMHANGEFFTWVGRSTSQQVVFERLDRYLNSDSWRHLFPAAVATNLEFYHSDHRPVEITLGPRHVDWSRGNQNSRKNFKFEACWLHEENVEMIIEEGWGIAPPGSSLQERIKVCGDYLNAWAGSRFRRIPKIFAEQRKKLNSLKNHHNWVKAGPQINELERNIEKLSYQEESYWRQRSRNSWLAGGDRNSKFFHAQANNRRIKNTITGLVSSHGDLCSDRDGMAVIIVDYFEKLFHSNQPSTDDILKIAENIEPKISEEMNDFFPNTKQEIIDQIKAKLTIPVTQSHEVYLGLPTFSMRSKRVQFQYLRDRILKKIQGWGRKFFSEGGREVLIKSVLQAIPTYTMSCFRLPSSLCNDIERDCAKFWWGQDGDSKKMHWCTWDSLCKPKSIGGMGFRKLTIFNRALLAKQLWRIIKHPNSLVSRILKARYFKHCDILEAPLGCKPSYIWRSLHWSKQILEEGLCWKVGNGESIEIFKDKWIPSRRQPWSNPSVSNTQVTKVSELICQGVWNEQLVSQLFPDFLAKEICAIPLSQQPTIDTRFWSFDTKGCYSVRDGYKFSIGLFDTPAFQSSQVLTQWWRKLWTMNTPPKIRIFWWRVSKDFIHAGANLRAHHIPTSGNCALCNSSEDTTIHSLFFCPMIKHLWKFQPFASLLKKARFGSTMDLCIWMFQNLSSGEFDYFATFTWFMWKERQRFIHCGGGSNLLEIKDGVGTFLSQFQSTKKAMDLKAWSSNVSNGKWAPPPRGSFRLDVDACVNEKDGRFGIGGIVRNEENYPILAFGKTVERPFSVVECELQAIAEGLEICHSANVHPNLIASDSLLAVQAVTENGEYFQAADISMIDPLA</sequence>
<dbReference type="InterPro" id="IPR044730">
    <property type="entry name" value="RNase_H-like_dom_plant"/>
</dbReference>
<dbReference type="InterPro" id="IPR036691">
    <property type="entry name" value="Endo/exonu/phosph_ase_sf"/>
</dbReference>
<dbReference type="Gene3D" id="3.60.10.10">
    <property type="entry name" value="Endonuclease/exonuclease/phosphatase"/>
    <property type="match status" value="1"/>
</dbReference>
<dbReference type="Pfam" id="PF13966">
    <property type="entry name" value="zf-RVT"/>
    <property type="match status" value="1"/>
</dbReference>
<feature type="domain" description="Reverse transcriptase zinc-binding" evidence="3">
    <location>
        <begin position="706"/>
        <end position="778"/>
    </location>
</feature>
<dbReference type="Gene3D" id="3.30.420.10">
    <property type="entry name" value="Ribonuclease H-like superfamily/Ribonuclease H"/>
    <property type="match status" value="1"/>
</dbReference>
<evidence type="ECO:0000259" key="2">
    <source>
        <dbReference type="Pfam" id="PF13456"/>
    </source>
</evidence>
<feature type="domain" description="RNase H type-1" evidence="2">
    <location>
        <begin position="884"/>
        <end position="961"/>
    </location>
</feature>
<keyword evidence="5" id="KW-1185">Reference proteome</keyword>
<dbReference type="InterPro" id="IPR005135">
    <property type="entry name" value="Endo/exonuclease/phosphatase"/>
</dbReference>
<dbReference type="Pfam" id="PF03372">
    <property type="entry name" value="Exo_endo_phos"/>
    <property type="match status" value="1"/>
</dbReference>
<protein>
    <submittedName>
        <fullName evidence="4">Uncharacterized protein</fullName>
    </submittedName>
</protein>
<dbReference type="SUPFAM" id="SSF53098">
    <property type="entry name" value="Ribonuclease H-like"/>
    <property type="match status" value="1"/>
</dbReference>
<evidence type="ECO:0000259" key="1">
    <source>
        <dbReference type="Pfam" id="PF03372"/>
    </source>
</evidence>
<dbReference type="InterPro" id="IPR002156">
    <property type="entry name" value="RNaseH_domain"/>
</dbReference>
<dbReference type="Pfam" id="PF13456">
    <property type="entry name" value="RVT_3"/>
    <property type="match status" value="1"/>
</dbReference>
<evidence type="ECO:0000259" key="3">
    <source>
        <dbReference type="Pfam" id="PF13966"/>
    </source>
</evidence>
<reference evidence="4 5" key="1">
    <citation type="journal article" date="2021" name="Comput. Struct. Biotechnol. J.">
        <title>De novo genome assembly of the potent medicinal plant Rehmannia glutinosa using nanopore technology.</title>
        <authorList>
            <person name="Ma L."/>
            <person name="Dong C."/>
            <person name="Song C."/>
            <person name="Wang X."/>
            <person name="Zheng X."/>
            <person name="Niu Y."/>
            <person name="Chen S."/>
            <person name="Feng W."/>
        </authorList>
    </citation>
    <scope>NUCLEOTIDE SEQUENCE [LARGE SCALE GENOMIC DNA]</scope>
    <source>
        <strain evidence="4">DH-2019</strain>
    </source>
</reference>
<dbReference type="Proteomes" id="UP001318860">
    <property type="component" value="Unassembled WGS sequence"/>
</dbReference>
<comment type="caution">
    <text evidence="4">The sequence shown here is derived from an EMBL/GenBank/DDBJ whole genome shotgun (WGS) entry which is preliminary data.</text>
</comment>
<accession>A0ABR0WKL7</accession>
<dbReference type="PANTHER" id="PTHR33116:SF86">
    <property type="entry name" value="REVERSE TRANSCRIPTASE DOMAIN-CONTAINING PROTEIN"/>
    <property type="match status" value="1"/>
</dbReference>
<evidence type="ECO:0000313" key="5">
    <source>
        <dbReference type="Proteomes" id="UP001318860"/>
    </source>
</evidence>
<evidence type="ECO:0000313" key="4">
    <source>
        <dbReference type="EMBL" id="KAK6147624.1"/>
    </source>
</evidence>
<dbReference type="InterPro" id="IPR036397">
    <property type="entry name" value="RNaseH_sf"/>
</dbReference>
<dbReference type="EMBL" id="JABTTQ020000010">
    <property type="protein sequence ID" value="KAK6147624.1"/>
    <property type="molecule type" value="Genomic_DNA"/>
</dbReference>
<dbReference type="CDD" id="cd06222">
    <property type="entry name" value="RNase_H_like"/>
    <property type="match status" value="1"/>
</dbReference>
<proteinExistence type="predicted"/>
<dbReference type="PANTHER" id="PTHR33116">
    <property type="entry name" value="REVERSE TRANSCRIPTASE ZINC-BINDING DOMAIN-CONTAINING PROTEIN-RELATED-RELATED"/>
    <property type="match status" value="1"/>
</dbReference>
<dbReference type="InterPro" id="IPR026960">
    <property type="entry name" value="RVT-Znf"/>
</dbReference>
<dbReference type="InterPro" id="IPR012337">
    <property type="entry name" value="RNaseH-like_sf"/>
</dbReference>
<organism evidence="4 5">
    <name type="scientific">Rehmannia glutinosa</name>
    <name type="common">Chinese foxglove</name>
    <dbReference type="NCBI Taxonomy" id="99300"/>
    <lineage>
        <taxon>Eukaryota</taxon>
        <taxon>Viridiplantae</taxon>
        <taxon>Streptophyta</taxon>
        <taxon>Embryophyta</taxon>
        <taxon>Tracheophyta</taxon>
        <taxon>Spermatophyta</taxon>
        <taxon>Magnoliopsida</taxon>
        <taxon>eudicotyledons</taxon>
        <taxon>Gunneridae</taxon>
        <taxon>Pentapetalae</taxon>
        <taxon>asterids</taxon>
        <taxon>lamiids</taxon>
        <taxon>Lamiales</taxon>
        <taxon>Orobanchaceae</taxon>
        <taxon>Rehmannieae</taxon>
        <taxon>Rehmannia</taxon>
    </lineage>
</organism>
<feature type="domain" description="Endonuclease/exonuclease/phosphatase" evidence="1">
    <location>
        <begin position="24"/>
        <end position="151"/>
    </location>
</feature>
<name>A0ABR0WKL7_REHGL</name>
<gene>
    <name evidence="4" type="ORF">DH2020_018536</name>
</gene>
<dbReference type="SUPFAM" id="SSF56219">
    <property type="entry name" value="DNase I-like"/>
    <property type="match status" value="1"/>
</dbReference>